<evidence type="ECO:0000259" key="2">
    <source>
        <dbReference type="PROSITE" id="PS50879"/>
    </source>
</evidence>
<dbReference type="EMBL" id="BDHI01000001">
    <property type="protein sequence ID" value="GCB18981.1"/>
    <property type="molecule type" value="Genomic_DNA"/>
</dbReference>
<dbReference type="PANTHER" id="PTHR10642:SF25">
    <property type="entry name" value="RNASE H TYPE-1 DOMAIN-CONTAINING PROTEIN"/>
    <property type="match status" value="1"/>
</dbReference>
<reference evidence="3 4" key="1">
    <citation type="submission" date="2016-09" db="EMBL/GenBank/DDBJ databases">
        <title>Aspergillus awamori IFM 58123T.</title>
        <authorList>
            <person name="Kusuya Y."/>
            <person name="Shimizu M."/>
            <person name="Takahashi H."/>
            <person name="Yaguchi T."/>
        </authorList>
    </citation>
    <scope>NUCLEOTIDE SEQUENCE [LARGE SCALE GENOMIC DNA]</scope>
    <source>
        <strain evidence="3 4">IFM 58123</strain>
    </source>
</reference>
<keyword evidence="4" id="KW-1185">Reference proteome</keyword>
<dbReference type="SUPFAM" id="SSF53098">
    <property type="entry name" value="Ribonuclease H-like"/>
    <property type="match status" value="1"/>
</dbReference>
<evidence type="ECO:0000256" key="1">
    <source>
        <dbReference type="ARBA" id="ARBA00005300"/>
    </source>
</evidence>
<evidence type="ECO:0000313" key="4">
    <source>
        <dbReference type="Proteomes" id="UP000286921"/>
    </source>
</evidence>
<dbReference type="InterPro" id="IPR012337">
    <property type="entry name" value="RNaseH-like_sf"/>
</dbReference>
<evidence type="ECO:0000313" key="3">
    <source>
        <dbReference type="EMBL" id="GCB18981.1"/>
    </source>
</evidence>
<dbReference type="GO" id="GO:0004523">
    <property type="term" value="F:RNA-DNA hybrid ribonuclease activity"/>
    <property type="evidence" value="ECO:0007669"/>
    <property type="project" value="InterPro"/>
</dbReference>
<organism evidence="3 4">
    <name type="scientific">Aspergillus awamori</name>
    <name type="common">Black koji mold</name>
    <dbReference type="NCBI Taxonomy" id="105351"/>
    <lineage>
        <taxon>Eukaryota</taxon>
        <taxon>Fungi</taxon>
        <taxon>Dikarya</taxon>
        <taxon>Ascomycota</taxon>
        <taxon>Pezizomycotina</taxon>
        <taxon>Eurotiomycetes</taxon>
        <taxon>Eurotiomycetidae</taxon>
        <taxon>Eurotiales</taxon>
        <taxon>Aspergillaceae</taxon>
        <taxon>Aspergillus</taxon>
    </lineage>
</organism>
<proteinExistence type="inferred from homology"/>
<comment type="similarity">
    <text evidence="1">Belongs to the RNase H family.</text>
</comment>
<accession>A0A401KIB1</accession>
<dbReference type="Pfam" id="PF00075">
    <property type="entry name" value="RNase_H"/>
    <property type="match status" value="1"/>
</dbReference>
<dbReference type="Gene3D" id="3.30.420.10">
    <property type="entry name" value="Ribonuclease H-like superfamily/Ribonuclease H"/>
    <property type="match status" value="1"/>
</dbReference>
<dbReference type="GO" id="GO:0043137">
    <property type="term" value="P:DNA replication, removal of RNA primer"/>
    <property type="evidence" value="ECO:0007669"/>
    <property type="project" value="TreeGrafter"/>
</dbReference>
<dbReference type="AlphaFoldDB" id="A0A401KIB1"/>
<protein>
    <recommendedName>
        <fullName evidence="2">RNase H type-1 domain-containing protein</fullName>
    </recommendedName>
</protein>
<sequence length="411" mass="45783">MAATCVLASTGPGFASIPDPLPFPSPVPIELCGPFPFSDLSRWRRIWVNMTSNDSDSRPSFTRSWRKWSITAPICWFVSCKTSANWTASSRSAVVFFNASRNLYEILSRPPPRVLYGPQGCLVEQSETTVYAAELQGIFLALVIIIRHRICRAVVFTDNQAALRAIQNPGRRSGQYLVEVVIAALDKAREDGLTISFRWIPSHCGVEGNELADKAAKEATGWRQVRGHRGRVKEVMTTATAPRPAQQRLLRSAVETRIRQAVNSQWEQDWQTSPHGRAVYELTPGPTKQVLRIHRGLPRPLSTVIVQMRTGKIGLRYYLYQRGVPDIQDGDCHCGRATQTVRHVLLACPLFRDLRQQYLTKPGGGLEGGGDVKTILNSPKLAVRAAKFMLQTGLLGQFGAVRQDEIDEAEH</sequence>
<dbReference type="CDD" id="cd09276">
    <property type="entry name" value="Rnase_HI_RT_non_LTR"/>
    <property type="match status" value="1"/>
</dbReference>
<dbReference type="InterPro" id="IPR036397">
    <property type="entry name" value="RNaseH_sf"/>
</dbReference>
<dbReference type="InterPro" id="IPR050092">
    <property type="entry name" value="RNase_H"/>
</dbReference>
<dbReference type="PROSITE" id="PS50879">
    <property type="entry name" value="RNASE_H_1"/>
    <property type="match status" value="1"/>
</dbReference>
<dbReference type="PANTHER" id="PTHR10642">
    <property type="entry name" value="RIBONUCLEASE H1"/>
    <property type="match status" value="1"/>
</dbReference>
<gene>
    <name evidence="3" type="ORF">AAWM_01866</name>
</gene>
<comment type="caution">
    <text evidence="3">The sequence shown here is derived from an EMBL/GenBank/DDBJ whole genome shotgun (WGS) entry which is preliminary data.</text>
</comment>
<feature type="domain" description="RNase H type-1" evidence="2">
    <location>
        <begin position="70"/>
        <end position="221"/>
    </location>
</feature>
<dbReference type="GO" id="GO:0003676">
    <property type="term" value="F:nucleic acid binding"/>
    <property type="evidence" value="ECO:0007669"/>
    <property type="project" value="InterPro"/>
</dbReference>
<dbReference type="Proteomes" id="UP000286921">
    <property type="component" value="Unassembled WGS sequence"/>
</dbReference>
<name>A0A401KIB1_ASPAW</name>
<dbReference type="InterPro" id="IPR002156">
    <property type="entry name" value="RNaseH_domain"/>
</dbReference>
<dbReference type="STRING" id="105351.A0A401KIB1"/>